<dbReference type="RefSeq" id="WP_415863700.1">
    <property type="nucleotide sequence ID" value="NZ_CP134536.1"/>
</dbReference>
<evidence type="ECO:0000259" key="2">
    <source>
        <dbReference type="Pfam" id="PF16323"/>
    </source>
</evidence>
<protein>
    <submittedName>
        <fullName evidence="5">DUF4959 domain-containing protein</fullName>
    </submittedName>
</protein>
<evidence type="ECO:0000313" key="6">
    <source>
        <dbReference type="EMBL" id="WNH13720.1"/>
    </source>
</evidence>
<dbReference type="Proteomes" id="UP001302806">
    <property type="component" value="Chromosome"/>
</dbReference>
<accession>A0ABY9XR41</accession>
<feature type="domain" description="DUF5126" evidence="4">
    <location>
        <begin position="124"/>
        <end position="229"/>
    </location>
</feature>
<evidence type="ECO:0000259" key="3">
    <source>
        <dbReference type="Pfam" id="PF16391"/>
    </source>
</evidence>
<reference evidence="7 8" key="1">
    <citation type="submission" date="2023-09" db="EMBL/GenBank/DDBJ databases">
        <title>Thalassobella suaedae gen. nov., sp. nov., a marine bacterium of the family Flavobacteriaceae isolated from a halophyte Suaeda japonica.</title>
        <authorList>
            <person name="Lee S.Y."/>
            <person name="Hwang C.Y."/>
        </authorList>
    </citation>
    <scope>NUCLEOTIDE SEQUENCE [LARGE SCALE GENOMIC DNA]</scope>
    <source>
        <strain evidence="6 8">HL-DH10</strain>
        <strain evidence="5 7">HL-DH14</strain>
    </source>
</reference>
<evidence type="ECO:0000256" key="1">
    <source>
        <dbReference type="SAM" id="SignalP"/>
    </source>
</evidence>
<name>A0ABY9XR41_9FLAO</name>
<dbReference type="SUPFAM" id="SSF49785">
    <property type="entry name" value="Galactose-binding domain-like"/>
    <property type="match status" value="1"/>
</dbReference>
<gene>
    <name evidence="6" type="ORF">RHP49_05555</name>
    <name evidence="5" type="ORF">RHP51_14765</name>
</gene>
<dbReference type="InterPro" id="IPR008979">
    <property type="entry name" value="Galactose-bd-like_sf"/>
</dbReference>
<feature type="domain" description="DUF5000" evidence="3">
    <location>
        <begin position="269"/>
        <end position="394"/>
    </location>
</feature>
<sequence length="398" mass="44622">MKKIFKLLMLALFFSAYIACDEYEHMPVSSDREKPSIIENIQYSAINGGVDITYDIPNDKDLLYVKAVYTNTLGEESEVKTSIFDNKIQVLGFGDTSEKKISLYAVDRSNNVSEPVSIMVTPLASPLSLIQPSLSIIADYGGARFTWENETNTPIAIELMVKNNRGKMEILETVYTEAKSSQQALRDLESVPTLFAALIKDNYGNVSDTIFANTPDKLLTPLFEEKLDKNLFLPVYLDNDDNWNAWGDYFGIFDDNPTTMGHTGGSGLGTGTNIFTVDLGVNVSLSRIRLNSRLRKTQEIYGRGAPKQYKLYGAKTLPGTDGNLDDWTFLRTCDTWKPSGLPLGSLSDEDVIQYTAGFEFIFDLPVEIRYFRIVVTETWDNAAFCNITEMNVWGSIFD</sequence>
<dbReference type="Proteomes" id="UP001303407">
    <property type="component" value="Chromosome"/>
</dbReference>
<evidence type="ECO:0000313" key="8">
    <source>
        <dbReference type="Proteomes" id="UP001303407"/>
    </source>
</evidence>
<evidence type="ECO:0000259" key="4">
    <source>
        <dbReference type="Pfam" id="PF17166"/>
    </source>
</evidence>
<dbReference type="InterPro" id="IPR032527">
    <property type="entry name" value="DUF4959"/>
</dbReference>
<keyword evidence="8" id="KW-1185">Reference proteome</keyword>
<evidence type="ECO:0000313" key="7">
    <source>
        <dbReference type="Proteomes" id="UP001302806"/>
    </source>
</evidence>
<organism evidence="5 7">
    <name type="scientific">Thalassobellus suaedae</name>
    <dbReference type="NCBI Taxonomy" id="3074124"/>
    <lineage>
        <taxon>Bacteria</taxon>
        <taxon>Pseudomonadati</taxon>
        <taxon>Bacteroidota</taxon>
        <taxon>Flavobacteriia</taxon>
        <taxon>Flavobacteriales</taxon>
        <taxon>Flavobacteriaceae</taxon>
        <taxon>Thalassobellus</taxon>
    </lineage>
</organism>
<feature type="signal peptide" evidence="1">
    <location>
        <begin position="1"/>
        <end position="19"/>
    </location>
</feature>
<dbReference type="Pfam" id="PF17166">
    <property type="entry name" value="DUF5126"/>
    <property type="match status" value="1"/>
</dbReference>
<dbReference type="EMBL" id="CP134536">
    <property type="protein sequence ID" value="WNH13720.1"/>
    <property type="molecule type" value="Genomic_DNA"/>
</dbReference>
<evidence type="ECO:0000313" key="5">
    <source>
        <dbReference type="EMBL" id="WNH08381.1"/>
    </source>
</evidence>
<dbReference type="Pfam" id="PF16391">
    <property type="entry name" value="DUF5000"/>
    <property type="match status" value="1"/>
</dbReference>
<proteinExistence type="predicted"/>
<dbReference type="Gene3D" id="2.60.120.260">
    <property type="entry name" value="Galactose-binding domain-like"/>
    <property type="match status" value="1"/>
</dbReference>
<dbReference type="EMBL" id="CP134537">
    <property type="protein sequence ID" value="WNH08381.1"/>
    <property type="molecule type" value="Genomic_DNA"/>
</dbReference>
<feature type="domain" description="DUF4959" evidence="2">
    <location>
        <begin position="19"/>
        <end position="122"/>
    </location>
</feature>
<keyword evidence="1" id="KW-0732">Signal</keyword>
<dbReference type="InterPro" id="IPR032164">
    <property type="entry name" value="DUF5000"/>
</dbReference>
<dbReference type="Pfam" id="PF16323">
    <property type="entry name" value="DUF4959"/>
    <property type="match status" value="1"/>
</dbReference>
<feature type="chain" id="PRO_5045034354" evidence="1">
    <location>
        <begin position="20"/>
        <end position="398"/>
    </location>
</feature>
<dbReference type="InterPro" id="IPR033431">
    <property type="entry name" value="DUF5126"/>
</dbReference>